<dbReference type="InterPro" id="IPR036069">
    <property type="entry name" value="DUF34/NIF3_sf"/>
</dbReference>
<dbReference type="GO" id="GO:0005737">
    <property type="term" value="C:cytoplasm"/>
    <property type="evidence" value="ECO:0007669"/>
    <property type="project" value="TreeGrafter"/>
</dbReference>
<dbReference type="SUPFAM" id="SSF102705">
    <property type="entry name" value="NIF3 (NGG1p interacting factor 3)-like"/>
    <property type="match status" value="1"/>
</dbReference>
<dbReference type="GO" id="GO:0046872">
    <property type="term" value="F:metal ion binding"/>
    <property type="evidence" value="ECO:0007669"/>
    <property type="project" value="UniProtKB-KW"/>
</dbReference>
<evidence type="ECO:0000256" key="1">
    <source>
        <dbReference type="ARBA" id="ARBA00006964"/>
    </source>
</evidence>
<dbReference type="AlphaFoldDB" id="A0A6J6BE22"/>
<name>A0A6J6BE22_9ZZZZ</name>
<protein>
    <submittedName>
        <fullName evidence="3">Unannotated protein</fullName>
    </submittedName>
</protein>
<organism evidence="3">
    <name type="scientific">freshwater metagenome</name>
    <dbReference type="NCBI Taxonomy" id="449393"/>
    <lineage>
        <taxon>unclassified sequences</taxon>
        <taxon>metagenomes</taxon>
        <taxon>ecological metagenomes</taxon>
    </lineage>
</organism>
<dbReference type="NCBIfam" id="TIGR00486">
    <property type="entry name" value="YbgI_SA1388"/>
    <property type="match status" value="1"/>
</dbReference>
<evidence type="ECO:0000313" key="4">
    <source>
        <dbReference type="EMBL" id="CAB4604335.1"/>
    </source>
</evidence>
<dbReference type="EMBL" id="CAEZSN010000023">
    <property type="protein sequence ID" value="CAB4537410.1"/>
    <property type="molecule type" value="Genomic_DNA"/>
</dbReference>
<evidence type="ECO:0000313" key="3">
    <source>
        <dbReference type="EMBL" id="CAB4537410.1"/>
    </source>
</evidence>
<dbReference type="PANTHER" id="PTHR13799">
    <property type="entry name" value="NGG1 INTERACTING FACTOR 3"/>
    <property type="match status" value="1"/>
</dbReference>
<keyword evidence="2" id="KW-0479">Metal-binding</keyword>
<accession>A0A6J6BE22</accession>
<dbReference type="PANTHER" id="PTHR13799:SF14">
    <property type="entry name" value="GTP CYCLOHYDROLASE 1 TYPE 2 HOMOLOG"/>
    <property type="match status" value="1"/>
</dbReference>
<gene>
    <name evidence="3" type="ORF">UFOPK1433_00315</name>
    <name evidence="4" type="ORF">UFOPK1843_00395</name>
</gene>
<sequence>MQLSELTRQFEHFWPRSAAEEWDRVGLTVGNPNASIKSVLVSVDLTDAVIDEAIAENCQLIVTHHPALLRGVNSLVEGELKGGLVSRLIQSGIANFAAHTNADVQVDGATSALAKRLGLNNLEPIEGVQSGFGHGVLGTLANPVGLREFAEAVAKQLPVVARKIAFAGSPTKSITRVALCSGAGDSFIERVLETDADVYVTSDLRHHPALDATQTPRVNGNLALIDVSHWASESLWVKTAVERIASISGIKGVASKVATDPWTEEVF</sequence>
<proteinExistence type="inferred from homology"/>
<dbReference type="Gene3D" id="3.40.1390.30">
    <property type="entry name" value="NIF3 (NGG1p interacting factor 3)-like"/>
    <property type="match status" value="2"/>
</dbReference>
<reference evidence="3" key="1">
    <citation type="submission" date="2020-05" db="EMBL/GenBank/DDBJ databases">
        <authorList>
            <person name="Chiriac C."/>
            <person name="Salcher M."/>
            <person name="Ghai R."/>
            <person name="Kavagutti S V."/>
        </authorList>
    </citation>
    <scope>NUCLEOTIDE SEQUENCE</scope>
</reference>
<dbReference type="Pfam" id="PF01784">
    <property type="entry name" value="DUF34_NIF3"/>
    <property type="match status" value="1"/>
</dbReference>
<comment type="similarity">
    <text evidence="1">Belongs to the GTP cyclohydrolase I type 2/NIF3 family.</text>
</comment>
<evidence type="ECO:0000256" key="2">
    <source>
        <dbReference type="ARBA" id="ARBA00022723"/>
    </source>
</evidence>
<dbReference type="EMBL" id="CAEZUR010000022">
    <property type="protein sequence ID" value="CAB4604335.1"/>
    <property type="molecule type" value="Genomic_DNA"/>
</dbReference>
<dbReference type="FunFam" id="3.40.1390.30:FF:000001">
    <property type="entry name" value="GTP cyclohydrolase 1 type 2"/>
    <property type="match status" value="1"/>
</dbReference>
<dbReference type="InterPro" id="IPR002678">
    <property type="entry name" value="DUF34/NIF3"/>
</dbReference>